<proteinExistence type="predicted"/>
<evidence type="ECO:0000313" key="2">
    <source>
        <dbReference type="EMBL" id="XAT62856.1"/>
    </source>
</evidence>
<gene>
    <name evidence="2" type="ORF">LPQ35_06250</name>
</gene>
<dbReference type="Gene3D" id="3.40.50.1010">
    <property type="entry name" value="5'-nuclease"/>
    <property type="match status" value="1"/>
</dbReference>
<evidence type="ECO:0000259" key="1">
    <source>
        <dbReference type="Pfam" id="PF01850"/>
    </source>
</evidence>
<accession>A0ABZ3H0X7</accession>
<dbReference type="InterPro" id="IPR029060">
    <property type="entry name" value="PIN-like_dom_sf"/>
</dbReference>
<reference evidence="2 3" key="1">
    <citation type="submission" date="2021-11" db="EMBL/GenBank/DDBJ databases">
        <title>Whole genome of Geoglobus acetivorans.</title>
        <authorList>
            <person name="Liu D."/>
        </authorList>
    </citation>
    <scope>NUCLEOTIDE SEQUENCE [LARGE SCALE GENOMIC DNA]</scope>
    <source>
        <strain evidence="2 3">SBH6</strain>
    </source>
</reference>
<evidence type="ECO:0000313" key="3">
    <source>
        <dbReference type="Proteomes" id="UP001492541"/>
    </source>
</evidence>
<organism evidence="2 3">
    <name type="scientific">Geoglobus acetivorans</name>
    <dbReference type="NCBI Taxonomy" id="565033"/>
    <lineage>
        <taxon>Archaea</taxon>
        <taxon>Methanobacteriati</taxon>
        <taxon>Methanobacteriota</taxon>
        <taxon>Archaeoglobi</taxon>
        <taxon>Archaeoglobales</taxon>
        <taxon>Archaeoglobaceae</taxon>
        <taxon>Geoglobus</taxon>
    </lineage>
</organism>
<keyword evidence="3" id="KW-1185">Reference proteome</keyword>
<dbReference type="EMBL" id="CP087714">
    <property type="protein sequence ID" value="XAT62856.1"/>
    <property type="molecule type" value="Genomic_DNA"/>
</dbReference>
<dbReference type="InterPro" id="IPR002716">
    <property type="entry name" value="PIN_dom"/>
</dbReference>
<sequence>MANDVLLAEYVRYTKAFDAENFLEFMRLRVIIVNPSDEEVEVCRQYFPENEVADAVHAATCLKTNAVLITNDKHFDPIKKAGLIDVWSISEAIRSLLKNIEE</sequence>
<dbReference type="GeneID" id="90449271"/>
<dbReference type="Pfam" id="PF01850">
    <property type="entry name" value="PIN"/>
    <property type="match status" value="1"/>
</dbReference>
<feature type="domain" description="PIN" evidence="1">
    <location>
        <begin position="18"/>
        <end position="78"/>
    </location>
</feature>
<dbReference type="SUPFAM" id="SSF88723">
    <property type="entry name" value="PIN domain-like"/>
    <property type="match status" value="1"/>
</dbReference>
<dbReference type="Proteomes" id="UP001492541">
    <property type="component" value="Chromosome"/>
</dbReference>
<name>A0ABZ3H0X7_GEOAI</name>
<dbReference type="RefSeq" id="WP_346297584.1">
    <property type="nucleotide sequence ID" value="NZ_CP087714.1"/>
</dbReference>
<protein>
    <submittedName>
        <fullName evidence="2">PIN domain-containing protein</fullName>
    </submittedName>
</protein>